<dbReference type="PROSITE" id="PS51186">
    <property type="entry name" value="GNAT"/>
    <property type="match status" value="1"/>
</dbReference>
<proteinExistence type="predicted"/>
<dbReference type="Pfam" id="PF00583">
    <property type="entry name" value="Acetyltransf_1"/>
    <property type="match status" value="1"/>
</dbReference>
<dbReference type="GO" id="GO:0016747">
    <property type="term" value="F:acyltransferase activity, transferring groups other than amino-acyl groups"/>
    <property type="evidence" value="ECO:0007669"/>
    <property type="project" value="InterPro"/>
</dbReference>
<dbReference type="Gene3D" id="3.40.630.30">
    <property type="match status" value="1"/>
</dbReference>
<protein>
    <submittedName>
        <fullName evidence="4">GCN5-related N-acetyltransferase</fullName>
    </submittedName>
</protein>
<keyword evidence="1 4" id="KW-0808">Transferase</keyword>
<dbReference type="InterPro" id="IPR016181">
    <property type="entry name" value="Acyl_CoA_acyltransferase"/>
</dbReference>
<gene>
    <name evidence="4" type="ordered locus">Metev_1497</name>
</gene>
<evidence type="ECO:0000256" key="2">
    <source>
        <dbReference type="ARBA" id="ARBA00023315"/>
    </source>
</evidence>
<evidence type="ECO:0000259" key="3">
    <source>
        <dbReference type="PROSITE" id="PS51186"/>
    </source>
</evidence>
<dbReference type="InterPro" id="IPR000182">
    <property type="entry name" value="GNAT_dom"/>
</dbReference>
<sequence length="164" mass="19434">MICALNIREAYQDDFHRIHRFMELVNDEFFPPLDKREKSIDKRIQQTILNTNSAYLIAESETENNFCFIAGLIGFEKYWKSEDDAYINFLAVHPEYRGMGLSSKLEKQLELKLKQDGILYINVCTWSTNKPVLNFYEKMNYRINSVLKNDRGNGIDTIYYYKCL</sequence>
<dbReference type="SUPFAM" id="SSF55729">
    <property type="entry name" value="Acyl-CoA N-acyltransferases (Nat)"/>
    <property type="match status" value="1"/>
</dbReference>
<name>D7E9S7_METEZ</name>
<dbReference type="CDD" id="cd04301">
    <property type="entry name" value="NAT_SF"/>
    <property type="match status" value="1"/>
</dbReference>
<dbReference type="EMBL" id="CP002069">
    <property type="protein sequence ID" value="ADI74349.1"/>
    <property type="molecule type" value="Genomic_DNA"/>
</dbReference>
<dbReference type="OrthoDB" id="125295at2157"/>
<dbReference type="KEGG" id="mev:Metev_1497"/>
<accession>D7E9S7</accession>
<dbReference type="AlphaFoldDB" id="D7E9S7"/>
<evidence type="ECO:0000313" key="4">
    <source>
        <dbReference type="EMBL" id="ADI74349.1"/>
    </source>
</evidence>
<feature type="domain" description="N-acetyltransferase" evidence="3">
    <location>
        <begin position="5"/>
        <end position="164"/>
    </location>
</feature>
<dbReference type="RefSeq" id="WP_013194914.1">
    <property type="nucleotide sequence ID" value="NC_014253.1"/>
</dbReference>
<dbReference type="PIRSF" id="PIRSF037663">
    <property type="entry name" value="Acetyltransf_GNAT_prd"/>
    <property type="match status" value="1"/>
</dbReference>
<dbReference type="Proteomes" id="UP000000391">
    <property type="component" value="Chromosome"/>
</dbReference>
<dbReference type="InterPro" id="IPR050680">
    <property type="entry name" value="YpeA/RimI_acetyltransf"/>
</dbReference>
<dbReference type="HOGENOM" id="CLU_1615304_0_0_2"/>
<dbReference type="STRING" id="644295.Metev_1497"/>
<dbReference type="PANTHER" id="PTHR43420">
    <property type="entry name" value="ACETYLTRANSFERASE"/>
    <property type="match status" value="1"/>
</dbReference>
<dbReference type="GeneID" id="9347137"/>
<evidence type="ECO:0000256" key="1">
    <source>
        <dbReference type="ARBA" id="ARBA00022679"/>
    </source>
</evidence>
<keyword evidence="2" id="KW-0012">Acyltransferase</keyword>
<organism evidence="4 5">
    <name type="scientific">Methanohalobium evestigatum (strain ATCC BAA-1072 / DSM 3721 / NBRC 107634 / OCM 161 / Z-7303)</name>
    <dbReference type="NCBI Taxonomy" id="644295"/>
    <lineage>
        <taxon>Archaea</taxon>
        <taxon>Methanobacteriati</taxon>
        <taxon>Methanobacteriota</taxon>
        <taxon>Stenosarchaea group</taxon>
        <taxon>Methanomicrobia</taxon>
        <taxon>Methanosarcinales</taxon>
        <taxon>Methanosarcinaceae</taxon>
        <taxon>Methanohalobium</taxon>
    </lineage>
</organism>
<reference evidence="4 5" key="1">
    <citation type="submission" date="2010-06" db="EMBL/GenBank/DDBJ databases">
        <title>Complete sequence chromosome of Methanohalobium evestigatum Z-7303.</title>
        <authorList>
            <consortium name="US DOE Joint Genome Institute"/>
            <person name="Lucas S."/>
            <person name="Copeland A."/>
            <person name="Lapidus A."/>
            <person name="Cheng J.-F."/>
            <person name="Bruce D."/>
            <person name="Goodwin L."/>
            <person name="Pitluck S."/>
            <person name="Saunders E."/>
            <person name="Detter J.C."/>
            <person name="Han C."/>
            <person name="Tapia R."/>
            <person name="Land M."/>
            <person name="Hauser L."/>
            <person name="Kyrpides N."/>
            <person name="Mikhailova N."/>
            <person name="Sieprawska-Lupa M."/>
            <person name="Whitman W.B."/>
            <person name="Anderson I."/>
            <person name="Woyke T."/>
        </authorList>
    </citation>
    <scope>NUCLEOTIDE SEQUENCE [LARGE SCALE GENOMIC DNA]</scope>
    <source>
        <strain evidence="5">ATCC BAA-1072 / DSM 3721 / NBRC 107634 / OCM 161 / Z-7303</strain>
    </source>
</reference>
<keyword evidence="5" id="KW-1185">Reference proteome</keyword>
<evidence type="ECO:0000313" key="5">
    <source>
        <dbReference type="Proteomes" id="UP000000391"/>
    </source>
</evidence>
<dbReference type="InterPro" id="IPR017255">
    <property type="entry name" value="AcTrfase_GNAT_prd"/>
</dbReference>